<reference evidence="1 2" key="1">
    <citation type="submission" date="2020-08" db="EMBL/GenBank/DDBJ databases">
        <title>Novel species isolated from subtropical streams in China.</title>
        <authorList>
            <person name="Lu H."/>
        </authorList>
    </citation>
    <scope>NUCLEOTIDE SEQUENCE [LARGE SCALE GENOMIC DNA]</scope>
    <source>
        <strain evidence="1 2">CY18W</strain>
    </source>
</reference>
<dbReference type="RefSeq" id="WP_186945974.1">
    <property type="nucleotide sequence ID" value="NZ_JACOGF010000002.1"/>
</dbReference>
<dbReference type="Gene3D" id="3.40.50.720">
    <property type="entry name" value="NAD(P)-binding Rossmann-like Domain"/>
    <property type="match status" value="1"/>
</dbReference>
<dbReference type="PANTHER" id="PTHR14097:SF7">
    <property type="entry name" value="OXIDOREDUCTASE HTATIP2"/>
    <property type="match status" value="1"/>
</dbReference>
<dbReference type="Proteomes" id="UP000650424">
    <property type="component" value="Unassembled WGS sequence"/>
</dbReference>
<accession>A0ABR6ZLH2</accession>
<dbReference type="PANTHER" id="PTHR14097">
    <property type="entry name" value="OXIDOREDUCTASE HTATIP2"/>
    <property type="match status" value="1"/>
</dbReference>
<name>A0ABR6ZLH2_9BURK</name>
<dbReference type="EMBL" id="JACOGF010000002">
    <property type="protein sequence ID" value="MBC3916736.1"/>
    <property type="molecule type" value="Genomic_DNA"/>
</dbReference>
<gene>
    <name evidence="1" type="ORF">H8L32_04555</name>
</gene>
<organism evidence="1 2">
    <name type="scientific">Undibacterium hunanense</name>
    <dbReference type="NCBI Taxonomy" id="2762292"/>
    <lineage>
        <taxon>Bacteria</taxon>
        <taxon>Pseudomonadati</taxon>
        <taxon>Pseudomonadota</taxon>
        <taxon>Betaproteobacteria</taxon>
        <taxon>Burkholderiales</taxon>
        <taxon>Oxalobacteraceae</taxon>
        <taxon>Undibacterium</taxon>
    </lineage>
</organism>
<proteinExistence type="predicted"/>
<keyword evidence="2" id="KW-1185">Reference proteome</keyword>
<dbReference type="SUPFAM" id="SSF51735">
    <property type="entry name" value="NAD(P)-binding Rossmann-fold domains"/>
    <property type="match status" value="1"/>
</dbReference>
<evidence type="ECO:0000313" key="2">
    <source>
        <dbReference type="Proteomes" id="UP000650424"/>
    </source>
</evidence>
<protein>
    <submittedName>
        <fullName evidence="1">Nucleoside-diphosphate sugar epimerase</fullName>
    </submittedName>
</protein>
<comment type="caution">
    <text evidence="1">The sequence shown here is derived from an EMBL/GenBank/DDBJ whole genome shotgun (WGS) entry which is preliminary data.</text>
</comment>
<dbReference type="InterPro" id="IPR036291">
    <property type="entry name" value="NAD(P)-bd_dom_sf"/>
</dbReference>
<evidence type="ECO:0000313" key="1">
    <source>
        <dbReference type="EMBL" id="MBC3916736.1"/>
    </source>
</evidence>
<sequence length="238" mass="25524">MQQTLPGLDPAQAKAAPVTRKVLIAGATGLVGGLILQGLIEDATVGEVHALVRRELAVRHPKLFTHVIDFKSIPALPPVDEVYLALGTTIRQAGSRAAFRAVDFDANLAVARAALMSGAKRIGLVSAYSANAGASIFYTRVKGELEDALNLLSTETLVIARPSFLLGDRDALKQPSRYGEKMGIWLSKLLNPLLPANYRPVEARKVANGLLAMVPSCHGKMILLSKDIQHFDTPSSIR</sequence>